<dbReference type="RefSeq" id="WP_144885384.1">
    <property type="nucleotide sequence ID" value="NZ_VLLE01000003.1"/>
</dbReference>
<evidence type="ECO:0000313" key="4">
    <source>
        <dbReference type="Proteomes" id="UP000316167"/>
    </source>
</evidence>
<dbReference type="Gene3D" id="3.10.450.50">
    <property type="match status" value="1"/>
</dbReference>
<gene>
    <name evidence="3" type="ORF">IQ13_1423</name>
</gene>
<keyword evidence="1" id="KW-0732">Signal</keyword>
<feature type="signal peptide" evidence="1">
    <location>
        <begin position="1"/>
        <end position="20"/>
    </location>
</feature>
<dbReference type="InterPro" id="IPR032710">
    <property type="entry name" value="NTF2-like_dom_sf"/>
</dbReference>
<dbReference type="Pfam" id="PF14534">
    <property type="entry name" value="DUF4440"/>
    <property type="match status" value="1"/>
</dbReference>
<comment type="caution">
    <text evidence="3">The sequence shown here is derived from an EMBL/GenBank/DDBJ whole genome shotgun (WGS) entry which is preliminary data.</text>
</comment>
<sequence>MKKIVVPFFALLFTVLQTNAQSKQEAAVAKAVEKLRLAMISANPDDLRSISSTQLSYGHSGGTVENQEQFIEKLKSGQSDFITIELKNQTINVTGKVAIVRHELHSTNNDNNKPGEVHLRILLVWLKEGKEWKLLARQAVKMTP</sequence>
<feature type="chain" id="PRO_5022182651" evidence="1">
    <location>
        <begin position="21"/>
        <end position="144"/>
    </location>
</feature>
<dbReference type="OrthoDB" id="5383110at2"/>
<proteinExistence type="predicted"/>
<organism evidence="3 4">
    <name type="scientific">Lacibacter cauensis</name>
    <dbReference type="NCBI Taxonomy" id="510947"/>
    <lineage>
        <taxon>Bacteria</taxon>
        <taxon>Pseudomonadati</taxon>
        <taxon>Bacteroidota</taxon>
        <taxon>Chitinophagia</taxon>
        <taxon>Chitinophagales</taxon>
        <taxon>Chitinophagaceae</taxon>
        <taxon>Lacibacter</taxon>
    </lineage>
</organism>
<dbReference type="InterPro" id="IPR027843">
    <property type="entry name" value="DUF4440"/>
</dbReference>
<dbReference type="Proteomes" id="UP000316167">
    <property type="component" value="Unassembled WGS sequence"/>
</dbReference>
<name>A0A562SPW1_9BACT</name>
<protein>
    <submittedName>
        <fullName evidence="3">Uncharacterized protein DUF4440</fullName>
    </submittedName>
</protein>
<keyword evidence="4" id="KW-1185">Reference proteome</keyword>
<evidence type="ECO:0000259" key="2">
    <source>
        <dbReference type="Pfam" id="PF14534"/>
    </source>
</evidence>
<dbReference type="EMBL" id="VLLE01000003">
    <property type="protein sequence ID" value="TWI83315.1"/>
    <property type="molecule type" value="Genomic_DNA"/>
</dbReference>
<feature type="domain" description="DUF4440" evidence="2">
    <location>
        <begin position="29"/>
        <end position="134"/>
    </location>
</feature>
<reference evidence="3 4" key="1">
    <citation type="journal article" date="2015" name="Stand. Genomic Sci.">
        <title>Genomic Encyclopedia of Bacterial and Archaeal Type Strains, Phase III: the genomes of soil and plant-associated and newly described type strains.</title>
        <authorList>
            <person name="Whitman W.B."/>
            <person name="Woyke T."/>
            <person name="Klenk H.P."/>
            <person name="Zhou Y."/>
            <person name="Lilburn T.G."/>
            <person name="Beck B.J."/>
            <person name="De Vos P."/>
            <person name="Vandamme P."/>
            <person name="Eisen J.A."/>
            <person name="Garrity G."/>
            <person name="Hugenholtz P."/>
            <person name="Kyrpides N.C."/>
        </authorList>
    </citation>
    <scope>NUCLEOTIDE SEQUENCE [LARGE SCALE GENOMIC DNA]</scope>
    <source>
        <strain evidence="3 4">CGMCC 1.7271</strain>
    </source>
</reference>
<dbReference type="AlphaFoldDB" id="A0A562SPW1"/>
<dbReference type="SUPFAM" id="SSF54427">
    <property type="entry name" value="NTF2-like"/>
    <property type="match status" value="1"/>
</dbReference>
<evidence type="ECO:0000313" key="3">
    <source>
        <dbReference type="EMBL" id="TWI83315.1"/>
    </source>
</evidence>
<accession>A0A562SPW1</accession>
<evidence type="ECO:0000256" key="1">
    <source>
        <dbReference type="SAM" id="SignalP"/>
    </source>
</evidence>